<accession>A0A2W2EPR8</accession>
<name>A0A2W2EPR8_9ACTN</name>
<proteinExistence type="predicted"/>
<feature type="domain" description="Squalene cyclase C-terminal" evidence="1">
    <location>
        <begin position="322"/>
        <end position="467"/>
    </location>
</feature>
<dbReference type="PANTHER" id="PTHR31739:SF25">
    <property type="entry name" value="(E,E)-GERANYLLINALOOL SYNTHASE"/>
    <property type="match status" value="1"/>
</dbReference>
<dbReference type="PANTHER" id="PTHR31739">
    <property type="entry name" value="ENT-COPALYL DIPHOSPHATE SYNTHASE, CHLOROPLASTIC"/>
    <property type="match status" value="1"/>
</dbReference>
<evidence type="ECO:0000259" key="1">
    <source>
        <dbReference type="Pfam" id="PF13243"/>
    </source>
</evidence>
<dbReference type="UniPathway" id="UPA00337"/>
<gene>
    <name evidence="2" type="ORF">C1I95_00270</name>
</gene>
<sequence>MMREPDGRTSPSVYETARLVSLAPWLAGHAERVWYLLDTQRPDGGWGPPGGYALVPTLSATEALTTALRSPPSADVPTLARAVERGLDVLSGLLRDTTPLPDTPAVDLIVPALIDGLNQHLTAEPWRWPGHTRLDLPPGMSRRRIDAVRQLVASGAPVPDKLLHALEVVADLAPRARRVAPVPPGTVGASPAATAAWLGGPDRPDGSEALAYLEDTVRCYGGPVPCATPVTVFERSWVTSTLARSGIALTAPPGLISSLTANLGAAGTATGPGLPADADTTSVTLVALGRLGAPVPGDCLWSYETDEGFCTWPGEDGFSVTTNAHVLDALGHLAARGEAEPRHHAAVRRLVTALPERQDPQGSWSDRWHASRLYATACCVLALAEFGSAHPTTAEALARAVDWTLATQRGDGSWGTWAATAEETAYAVQILMTGGQQRPAVVEAVRRGYAYLCRTDGQDGPALWHDKDLYQPTLIVRATVIGARYQALGWLSSLPVSA</sequence>
<comment type="caution">
    <text evidence="2">The sequence shown here is derived from an EMBL/GenBank/DDBJ whole genome shotgun (WGS) entry which is preliminary data.</text>
</comment>
<dbReference type="Gene3D" id="1.50.10.20">
    <property type="match status" value="1"/>
</dbReference>
<dbReference type="InterPro" id="IPR032696">
    <property type="entry name" value="SQ_cyclase_C"/>
</dbReference>
<evidence type="ECO:0000313" key="3">
    <source>
        <dbReference type="Proteomes" id="UP000248924"/>
    </source>
</evidence>
<dbReference type="GO" id="GO:0016740">
    <property type="term" value="F:transferase activity"/>
    <property type="evidence" value="ECO:0007669"/>
    <property type="project" value="UniProtKB-KW"/>
</dbReference>
<organism evidence="2 3">
    <name type="scientific">Micromonospora craterilacus</name>
    <dbReference type="NCBI Taxonomy" id="1655439"/>
    <lineage>
        <taxon>Bacteria</taxon>
        <taxon>Bacillati</taxon>
        <taxon>Actinomycetota</taxon>
        <taxon>Actinomycetes</taxon>
        <taxon>Micromonosporales</taxon>
        <taxon>Micromonosporaceae</taxon>
        <taxon>Micromonospora</taxon>
    </lineage>
</organism>
<evidence type="ECO:0000313" key="2">
    <source>
        <dbReference type="EMBL" id="PZG24433.1"/>
    </source>
</evidence>
<reference evidence="2 3" key="1">
    <citation type="submission" date="2018-01" db="EMBL/GenBank/DDBJ databases">
        <title>Draft genome sequence of Jishengella sp. NA12.</title>
        <authorList>
            <person name="Sahin N."/>
            <person name="Ay H."/>
            <person name="Saygin H."/>
        </authorList>
    </citation>
    <scope>NUCLEOTIDE SEQUENCE [LARGE SCALE GENOMIC DNA]</scope>
    <source>
        <strain evidence="2 3">NA12</strain>
    </source>
</reference>
<dbReference type="Pfam" id="PF13243">
    <property type="entry name" value="SQHop_cyclase_C"/>
    <property type="match status" value="1"/>
</dbReference>
<dbReference type="SUPFAM" id="SSF48239">
    <property type="entry name" value="Terpenoid cyclases/Protein prenyltransferases"/>
    <property type="match status" value="2"/>
</dbReference>
<dbReference type="EMBL" id="POTY01000001">
    <property type="protein sequence ID" value="PZG24433.1"/>
    <property type="molecule type" value="Genomic_DNA"/>
</dbReference>
<dbReference type="Proteomes" id="UP000248924">
    <property type="component" value="Unassembled WGS sequence"/>
</dbReference>
<keyword evidence="3" id="KW-1185">Reference proteome</keyword>
<dbReference type="GO" id="GO:0016102">
    <property type="term" value="P:diterpenoid biosynthetic process"/>
    <property type="evidence" value="ECO:0007669"/>
    <property type="project" value="TreeGrafter"/>
</dbReference>
<dbReference type="InterPro" id="IPR050148">
    <property type="entry name" value="Terpene_synthase-like"/>
</dbReference>
<dbReference type="InterPro" id="IPR008930">
    <property type="entry name" value="Terpenoid_cyclase/PrenylTrfase"/>
</dbReference>
<dbReference type="GO" id="GO:0010333">
    <property type="term" value="F:terpene synthase activity"/>
    <property type="evidence" value="ECO:0007669"/>
    <property type="project" value="InterPro"/>
</dbReference>
<dbReference type="OrthoDB" id="9758578at2"/>
<dbReference type="AlphaFoldDB" id="A0A2W2EPR8"/>
<dbReference type="GO" id="GO:0000287">
    <property type="term" value="F:magnesium ion binding"/>
    <property type="evidence" value="ECO:0007669"/>
    <property type="project" value="TreeGrafter"/>
</dbReference>
<dbReference type="Gene3D" id="1.50.10.160">
    <property type="match status" value="1"/>
</dbReference>
<keyword evidence="2" id="KW-0808">Transferase</keyword>
<protein>
    <submittedName>
        <fullName evidence="2">Prenyltransferase</fullName>
    </submittedName>
</protein>